<protein>
    <submittedName>
        <fullName evidence="1">Uncharacterized protein</fullName>
    </submittedName>
</protein>
<accession>A0A485C3X8</accession>
<sequence length="50" mass="6122">MEIQARKVRFWLVHIPNDHVRNIFIKYNYVNYFYSQYVDSVAYAPASKYC</sequence>
<proteinExistence type="predicted"/>
<reference evidence="1 2" key="1">
    <citation type="submission" date="2019-03" db="EMBL/GenBank/DDBJ databases">
        <authorList>
            <consortium name="Pathogen Informatics"/>
        </authorList>
    </citation>
    <scope>NUCLEOTIDE SEQUENCE [LARGE SCALE GENOMIC DNA]</scope>
    <source>
        <strain evidence="1 2">NCTC12993</strain>
    </source>
</reference>
<evidence type="ECO:0000313" key="1">
    <source>
        <dbReference type="EMBL" id="VFS80190.1"/>
    </source>
</evidence>
<keyword evidence="2" id="KW-1185">Reference proteome</keyword>
<gene>
    <name evidence="1" type="ORF">NCTC12993_05925</name>
</gene>
<dbReference type="EMBL" id="CAADJD010000024">
    <property type="protein sequence ID" value="VFS80190.1"/>
    <property type="molecule type" value="Genomic_DNA"/>
</dbReference>
<organism evidence="1 2">
    <name type="scientific">Kluyvera cryocrescens</name>
    <name type="common">Kluyvera citrophila</name>
    <dbReference type="NCBI Taxonomy" id="580"/>
    <lineage>
        <taxon>Bacteria</taxon>
        <taxon>Pseudomonadati</taxon>
        <taxon>Pseudomonadota</taxon>
        <taxon>Gammaproteobacteria</taxon>
        <taxon>Enterobacterales</taxon>
        <taxon>Enterobacteriaceae</taxon>
        <taxon>Kluyvera</taxon>
    </lineage>
</organism>
<name>A0A485C3X8_KLUCR</name>
<dbReference type="Proteomes" id="UP000401081">
    <property type="component" value="Unassembled WGS sequence"/>
</dbReference>
<dbReference type="AlphaFoldDB" id="A0A485C3X8"/>
<evidence type="ECO:0000313" key="2">
    <source>
        <dbReference type="Proteomes" id="UP000401081"/>
    </source>
</evidence>